<evidence type="ECO:0000313" key="2">
    <source>
        <dbReference type="EMBL" id="KAG0140293.1"/>
    </source>
</evidence>
<protein>
    <submittedName>
        <fullName evidence="2">Uncharacterized protein</fullName>
    </submittedName>
</protein>
<feature type="region of interest" description="Disordered" evidence="1">
    <location>
        <begin position="1"/>
        <end position="31"/>
    </location>
</feature>
<organism evidence="2 3">
    <name type="scientific">Cronartium quercuum f. sp. fusiforme G11</name>
    <dbReference type="NCBI Taxonomy" id="708437"/>
    <lineage>
        <taxon>Eukaryota</taxon>
        <taxon>Fungi</taxon>
        <taxon>Dikarya</taxon>
        <taxon>Basidiomycota</taxon>
        <taxon>Pucciniomycotina</taxon>
        <taxon>Pucciniomycetes</taxon>
        <taxon>Pucciniales</taxon>
        <taxon>Coleosporiaceae</taxon>
        <taxon>Cronartium</taxon>
    </lineage>
</organism>
<gene>
    <name evidence="2" type="ORF">CROQUDRAFT_136769</name>
</gene>
<proteinExistence type="predicted"/>
<reference evidence="2" key="1">
    <citation type="submission" date="2013-11" db="EMBL/GenBank/DDBJ databases">
        <title>Genome sequence of the fusiform rust pathogen reveals effectors for host alternation and coevolution with pine.</title>
        <authorList>
            <consortium name="DOE Joint Genome Institute"/>
            <person name="Smith K."/>
            <person name="Pendleton A."/>
            <person name="Kubisiak T."/>
            <person name="Anderson C."/>
            <person name="Salamov A."/>
            <person name="Aerts A."/>
            <person name="Riley R."/>
            <person name="Clum A."/>
            <person name="Lindquist E."/>
            <person name="Ence D."/>
            <person name="Campbell M."/>
            <person name="Kronenberg Z."/>
            <person name="Feau N."/>
            <person name="Dhillon B."/>
            <person name="Hamelin R."/>
            <person name="Burleigh J."/>
            <person name="Smith J."/>
            <person name="Yandell M."/>
            <person name="Nelson C."/>
            <person name="Grigoriev I."/>
            <person name="Davis J."/>
        </authorList>
    </citation>
    <scope>NUCLEOTIDE SEQUENCE</scope>
    <source>
        <strain evidence="2">G11</strain>
    </source>
</reference>
<dbReference type="Proteomes" id="UP000886653">
    <property type="component" value="Unassembled WGS sequence"/>
</dbReference>
<dbReference type="AlphaFoldDB" id="A0A9P6N6W1"/>
<comment type="caution">
    <text evidence="2">The sequence shown here is derived from an EMBL/GenBank/DDBJ whole genome shotgun (WGS) entry which is preliminary data.</text>
</comment>
<evidence type="ECO:0000313" key="3">
    <source>
        <dbReference type="Proteomes" id="UP000886653"/>
    </source>
</evidence>
<name>A0A9P6N6W1_9BASI</name>
<sequence length="481" mass="54976">MTSDLTSGTHDTSEFEAVKSATDLPASEPKSQICRRGLNTCFGAVREEKIGPTTPTETRASESDGVTKTTAKLSVWQKALDWVLWKLPKARDEYNLAYANYETFIIETIALPHYRSELSHLFPLYDDLLPISITRQRMTSEFGYGQKISKWLMKDKMPELAGKFRETLENTMNNLISSEAPPSALERSAAIVKKIYESERQDKFLQPKLKKLDKLWSLFIEKFPDLDRVTKETGLDQLAFPPSRPRFPGWTRLRPTPSLGRDLSWIDYQSELELDQRGHLQVLSSRKEIEVEGAWQVFLSSLNKLEEKEKGSSLVAQLKKGYFGIEQYKNLEALEQSRLGLIQVFENEARKALSTELDTTPQLQALAMQGLVIETISGMYSRTALHMLEDLSSRGHHLADQFLEAAIVFQDKSGPPPEGREWLTVLRKRPEPKINLRHYLARERKGLINAPPKSSSWLTKITDPESTYIRKTTELRRLMSL</sequence>
<dbReference type="EMBL" id="MU167456">
    <property type="protein sequence ID" value="KAG0140293.1"/>
    <property type="molecule type" value="Genomic_DNA"/>
</dbReference>
<accession>A0A9P6N6W1</accession>
<feature type="compositionally biased region" description="Polar residues" evidence="1">
    <location>
        <begin position="1"/>
        <end position="10"/>
    </location>
</feature>
<evidence type="ECO:0000256" key="1">
    <source>
        <dbReference type="SAM" id="MobiDB-lite"/>
    </source>
</evidence>
<keyword evidence="3" id="KW-1185">Reference proteome</keyword>